<dbReference type="PANTHER" id="PTHR30349">
    <property type="entry name" value="PHAGE INTEGRASE-RELATED"/>
    <property type="match status" value="1"/>
</dbReference>
<proteinExistence type="predicted"/>
<dbReference type="CDD" id="cd00397">
    <property type="entry name" value="DNA_BRE_C"/>
    <property type="match status" value="1"/>
</dbReference>
<feature type="compositionally biased region" description="Polar residues" evidence="3">
    <location>
        <begin position="89"/>
        <end position="98"/>
    </location>
</feature>
<dbReference type="Pfam" id="PF00589">
    <property type="entry name" value="Phage_integrase"/>
    <property type="match status" value="1"/>
</dbReference>
<sequence length="319" mass="35846">MIPPALLTRLREHDVDAMLEITSLGSRRGVKSDKTLRLYRNAFAKFLTFLTQRQVGVLDVTAYEAALYRDWLVQGHVNQKKTRKGGASRNGTPRQRGQMELSSVATYLAPVRGLYVALVAFEVMDRNPWLTVHFDQPKNAPPPPYTDAEVEAMLRSLSHSMPYEQVLVLLGAHAGLRVEEAVTLRWGNVDFSAGTLRFTGKGRKEREVPMSGSLSGALALLRDRQQLDANAAGVKFDRDGSVLNLDNEDAARYALEKITTRAKVPWRGYHSLRRNAGSWLLRETGSIQAVQQHLGHADISTSARYTHYVRDHEETVRKR</sequence>
<comment type="caution">
    <text evidence="5">The sequence shown here is derived from an EMBL/GenBank/DDBJ whole genome shotgun (WGS) entry which is preliminary data.</text>
</comment>
<feature type="domain" description="Tyr recombinase" evidence="4">
    <location>
        <begin position="140"/>
        <end position="318"/>
    </location>
</feature>
<organism evidence="5 6">
    <name type="scientific">Deinococcus soli</name>
    <name type="common">ex Cha et al. 2016</name>
    <dbReference type="NCBI Taxonomy" id="1309411"/>
    <lineage>
        <taxon>Bacteria</taxon>
        <taxon>Thermotogati</taxon>
        <taxon>Deinococcota</taxon>
        <taxon>Deinococci</taxon>
        <taxon>Deinococcales</taxon>
        <taxon>Deinococcaceae</taxon>
        <taxon>Deinococcus</taxon>
    </lineage>
</organism>
<dbReference type="GO" id="GO:0015074">
    <property type="term" value="P:DNA integration"/>
    <property type="evidence" value="ECO:0007669"/>
    <property type="project" value="InterPro"/>
</dbReference>
<dbReference type="InterPro" id="IPR010998">
    <property type="entry name" value="Integrase_recombinase_N"/>
</dbReference>
<dbReference type="Gene3D" id="1.10.443.10">
    <property type="entry name" value="Intergrase catalytic core"/>
    <property type="match status" value="1"/>
</dbReference>
<evidence type="ECO:0000259" key="4">
    <source>
        <dbReference type="PROSITE" id="PS51898"/>
    </source>
</evidence>
<feature type="region of interest" description="Disordered" evidence="3">
    <location>
        <begin position="79"/>
        <end position="98"/>
    </location>
</feature>
<gene>
    <name evidence="5" type="ORF">J2Y00_001956</name>
</gene>
<dbReference type="GO" id="GO:0003677">
    <property type="term" value="F:DNA binding"/>
    <property type="evidence" value="ECO:0007669"/>
    <property type="project" value="UniProtKB-KW"/>
</dbReference>
<evidence type="ECO:0000313" key="5">
    <source>
        <dbReference type="EMBL" id="MDR6218393.1"/>
    </source>
</evidence>
<name>A0AAE3XCJ8_9DEIO</name>
<dbReference type="GO" id="GO:0006310">
    <property type="term" value="P:DNA recombination"/>
    <property type="evidence" value="ECO:0007669"/>
    <property type="project" value="UniProtKB-KW"/>
</dbReference>
<protein>
    <submittedName>
        <fullName evidence="5">Integrase</fullName>
    </submittedName>
</protein>
<accession>A0AAE3XCJ8</accession>
<dbReference type="InterPro" id="IPR013762">
    <property type="entry name" value="Integrase-like_cat_sf"/>
</dbReference>
<evidence type="ECO:0000256" key="1">
    <source>
        <dbReference type="ARBA" id="ARBA00023125"/>
    </source>
</evidence>
<dbReference type="RefSeq" id="WP_309854840.1">
    <property type="nucleotide sequence ID" value="NZ_JAVDQJ010000005.1"/>
</dbReference>
<dbReference type="InterPro" id="IPR002104">
    <property type="entry name" value="Integrase_catalytic"/>
</dbReference>
<evidence type="ECO:0000256" key="3">
    <source>
        <dbReference type="SAM" id="MobiDB-lite"/>
    </source>
</evidence>
<evidence type="ECO:0000313" key="6">
    <source>
        <dbReference type="Proteomes" id="UP001185331"/>
    </source>
</evidence>
<dbReference type="PROSITE" id="PS51898">
    <property type="entry name" value="TYR_RECOMBINASE"/>
    <property type="match status" value="1"/>
</dbReference>
<dbReference type="SUPFAM" id="SSF56349">
    <property type="entry name" value="DNA breaking-rejoining enzymes"/>
    <property type="match status" value="1"/>
</dbReference>
<dbReference type="InterPro" id="IPR011010">
    <property type="entry name" value="DNA_brk_join_enz"/>
</dbReference>
<keyword evidence="2" id="KW-0233">DNA recombination</keyword>
<dbReference type="Proteomes" id="UP001185331">
    <property type="component" value="Unassembled WGS sequence"/>
</dbReference>
<dbReference type="Gene3D" id="1.10.150.130">
    <property type="match status" value="1"/>
</dbReference>
<reference evidence="5" key="1">
    <citation type="submission" date="2023-07" db="EMBL/GenBank/DDBJ databases">
        <title>Sorghum-associated microbial communities from plants grown in Nebraska, USA.</title>
        <authorList>
            <person name="Schachtman D."/>
        </authorList>
    </citation>
    <scope>NUCLEOTIDE SEQUENCE</scope>
    <source>
        <strain evidence="5">BE330</strain>
    </source>
</reference>
<evidence type="ECO:0000256" key="2">
    <source>
        <dbReference type="ARBA" id="ARBA00023172"/>
    </source>
</evidence>
<dbReference type="EMBL" id="JAVDQK010000004">
    <property type="protein sequence ID" value="MDR6218393.1"/>
    <property type="molecule type" value="Genomic_DNA"/>
</dbReference>
<dbReference type="InterPro" id="IPR050090">
    <property type="entry name" value="Tyrosine_recombinase_XerCD"/>
</dbReference>
<dbReference type="PANTHER" id="PTHR30349:SF81">
    <property type="entry name" value="TYROSINE RECOMBINASE XERC"/>
    <property type="match status" value="1"/>
</dbReference>
<dbReference type="AlphaFoldDB" id="A0AAE3XCJ8"/>
<keyword evidence="1" id="KW-0238">DNA-binding</keyword>